<dbReference type="PIRSF" id="PIRSF036402">
    <property type="entry name" value="Ureas_acces_UreE"/>
    <property type="match status" value="1"/>
</dbReference>
<gene>
    <name evidence="5" type="primary">ureE</name>
    <name evidence="8" type="ORF">SAMN05421686_102428</name>
</gene>
<dbReference type="Proteomes" id="UP000185639">
    <property type="component" value="Unassembled WGS sequence"/>
</dbReference>
<keyword evidence="9" id="KW-1185">Reference proteome</keyword>
<dbReference type="Gene3D" id="3.30.70.790">
    <property type="entry name" value="UreE, C-terminal domain"/>
    <property type="match status" value="1"/>
</dbReference>
<reference evidence="9" key="1">
    <citation type="submission" date="2017-01" db="EMBL/GenBank/DDBJ databases">
        <authorList>
            <person name="Varghese N."/>
            <person name="Submissions S."/>
        </authorList>
    </citation>
    <scope>NUCLEOTIDE SEQUENCE [LARGE SCALE GENOMIC DNA]</scope>
    <source>
        <strain evidence="9">DSM 24913</strain>
    </source>
</reference>
<dbReference type="CDD" id="cd00571">
    <property type="entry name" value="UreE"/>
    <property type="match status" value="1"/>
</dbReference>
<evidence type="ECO:0000256" key="1">
    <source>
        <dbReference type="ARBA" id="ARBA00004496"/>
    </source>
</evidence>
<evidence type="ECO:0000256" key="5">
    <source>
        <dbReference type="HAMAP-Rule" id="MF_00822"/>
    </source>
</evidence>
<dbReference type="NCBIfam" id="NF009751">
    <property type="entry name" value="PRK13261.1-1"/>
    <property type="match status" value="1"/>
</dbReference>
<dbReference type="SMART" id="SM00988">
    <property type="entry name" value="UreE_N"/>
    <property type="match status" value="1"/>
</dbReference>
<dbReference type="InterPro" id="IPR012406">
    <property type="entry name" value="UreE"/>
</dbReference>
<evidence type="ECO:0000313" key="8">
    <source>
        <dbReference type="EMBL" id="SIS59377.1"/>
    </source>
</evidence>
<dbReference type="AlphaFoldDB" id="A0A1N7KCP3"/>
<dbReference type="InterPro" id="IPR036118">
    <property type="entry name" value="UreE_N_sf"/>
</dbReference>
<protein>
    <recommendedName>
        <fullName evidence="5">Urease accessory protein UreE</fullName>
    </recommendedName>
</protein>
<evidence type="ECO:0000259" key="7">
    <source>
        <dbReference type="SMART" id="SM00988"/>
    </source>
</evidence>
<comment type="function">
    <text evidence="5">Involved in urease metallocenter assembly. Binds nickel. Probably functions as a nickel donor during metallocenter assembly.</text>
</comment>
<dbReference type="EMBL" id="FTOH01000002">
    <property type="protein sequence ID" value="SIS59377.1"/>
    <property type="molecule type" value="Genomic_DNA"/>
</dbReference>
<dbReference type="HAMAP" id="MF_00822">
    <property type="entry name" value="UreE"/>
    <property type="match status" value="1"/>
</dbReference>
<feature type="domain" description="UreE urease accessory N-terminal" evidence="7">
    <location>
        <begin position="1"/>
        <end position="70"/>
    </location>
</feature>
<dbReference type="SUPFAM" id="SSF69287">
    <property type="entry name" value="Urease metallochaperone UreE, N-terminal domain"/>
    <property type="match status" value="1"/>
</dbReference>
<evidence type="ECO:0000313" key="9">
    <source>
        <dbReference type="Proteomes" id="UP000185639"/>
    </source>
</evidence>
<comment type="similarity">
    <text evidence="5">Belongs to the UreE family.</text>
</comment>
<evidence type="ECO:0000256" key="2">
    <source>
        <dbReference type="ARBA" id="ARBA00022490"/>
    </source>
</evidence>
<dbReference type="InterPro" id="IPR004029">
    <property type="entry name" value="UreE_N"/>
</dbReference>
<organism evidence="8 9">
    <name type="scientific">Thalassolituus maritimus</name>
    <dbReference type="NCBI Taxonomy" id="484498"/>
    <lineage>
        <taxon>Bacteria</taxon>
        <taxon>Pseudomonadati</taxon>
        <taxon>Pseudomonadota</taxon>
        <taxon>Gammaproteobacteria</taxon>
        <taxon>Oceanospirillales</taxon>
        <taxon>Oceanospirillaceae</taxon>
        <taxon>Thalassolituus</taxon>
    </lineage>
</organism>
<evidence type="ECO:0000256" key="3">
    <source>
        <dbReference type="ARBA" id="ARBA00022596"/>
    </source>
</evidence>
<dbReference type="InterPro" id="IPR007864">
    <property type="entry name" value="UreE_C_dom"/>
</dbReference>
<dbReference type="GO" id="GO:0006457">
    <property type="term" value="P:protein folding"/>
    <property type="evidence" value="ECO:0007669"/>
    <property type="project" value="InterPro"/>
</dbReference>
<sequence>MIELIKKLTKDEMQSTDLSASIELSLPIDLRIKSRQRVSLSDGQEAGLFLERGTLLRGGDIITDGQGTLVRVVAADETVSTVRCADPLLLAKIAYHLGNRHVPLQIESGWLRFQHDHVLEDMVRQLPGAADVAEVVCEQAPFEPESGAYQQGGGHHHHGHDHDDHSHTHSHSH</sequence>
<feature type="region of interest" description="Disordered" evidence="6">
    <location>
        <begin position="144"/>
        <end position="173"/>
    </location>
</feature>
<dbReference type="GO" id="GO:0016151">
    <property type="term" value="F:nickel cation binding"/>
    <property type="evidence" value="ECO:0007669"/>
    <property type="project" value="UniProtKB-UniRule"/>
</dbReference>
<keyword evidence="3 5" id="KW-0533">Nickel</keyword>
<dbReference type="Pfam" id="PF05194">
    <property type="entry name" value="UreE_C"/>
    <property type="match status" value="1"/>
</dbReference>
<accession>A0A1N7KCP3</accession>
<dbReference type="OrthoDB" id="5421304at2"/>
<proteinExistence type="inferred from homology"/>
<evidence type="ECO:0000256" key="4">
    <source>
        <dbReference type="ARBA" id="ARBA00023186"/>
    </source>
</evidence>
<keyword evidence="4 5" id="KW-0143">Chaperone</keyword>
<evidence type="ECO:0000256" key="6">
    <source>
        <dbReference type="SAM" id="MobiDB-lite"/>
    </source>
</evidence>
<dbReference type="SUPFAM" id="SSF69737">
    <property type="entry name" value="Urease metallochaperone UreE, C-terminal domain"/>
    <property type="match status" value="1"/>
</dbReference>
<comment type="subcellular location">
    <subcellularLocation>
        <location evidence="1 5">Cytoplasm</location>
    </subcellularLocation>
</comment>
<dbReference type="GO" id="GO:0065003">
    <property type="term" value="P:protein-containing complex assembly"/>
    <property type="evidence" value="ECO:0007669"/>
    <property type="project" value="InterPro"/>
</dbReference>
<dbReference type="Gene3D" id="2.60.260.20">
    <property type="entry name" value="Urease metallochaperone UreE, N-terminal domain"/>
    <property type="match status" value="1"/>
</dbReference>
<dbReference type="GO" id="GO:0019627">
    <property type="term" value="P:urea metabolic process"/>
    <property type="evidence" value="ECO:0007669"/>
    <property type="project" value="InterPro"/>
</dbReference>
<dbReference type="RefSeq" id="WP_076514530.1">
    <property type="nucleotide sequence ID" value="NZ_FTOH01000002.1"/>
</dbReference>
<dbReference type="GO" id="GO:0005737">
    <property type="term" value="C:cytoplasm"/>
    <property type="evidence" value="ECO:0007669"/>
    <property type="project" value="UniProtKB-SubCell"/>
</dbReference>
<dbReference type="Pfam" id="PF02814">
    <property type="entry name" value="UreE_N"/>
    <property type="match status" value="1"/>
</dbReference>
<dbReference type="GO" id="GO:0051082">
    <property type="term" value="F:unfolded protein binding"/>
    <property type="evidence" value="ECO:0007669"/>
    <property type="project" value="UniProtKB-UniRule"/>
</dbReference>
<name>A0A1N7KCP3_9GAMM</name>
<keyword evidence="2 5" id="KW-0963">Cytoplasm</keyword>
<dbReference type="STRING" id="484498.SAMN05421686_102428"/>